<dbReference type="OrthoDB" id="923517at2"/>
<sequence length="332" mass="38177">MNYEIYTVDDFLLDDRFLAYCTGSDQLAVAFWEQWQEDEPANIHAFYEAERLCRILTANKPRLDHSLLELESLIQRQTQPAIIRPLSSRTSTKQWWLAAAAVILLSIVGLVGYQWWDNQYVIYETAYNQQRTVQLPDGSSVVLNSHSELRYQRSAFSENERQVELQGEGYFRIRHLTTHAPFRVKTNGAFDVKVLGTEFSVYNRHRLHRVVLNSGKVEVQFHDKQTPVTLRPGQMIEVGTSRSSLRPQTVTSGQYTAWMRHQLVFNQTRLAEVVQIVEEQFGVSVQLEGADPDLTFTGILPSDRPETVLQAVAELNQLTLRKTKDGYVLSKK</sequence>
<evidence type="ECO:0000313" key="4">
    <source>
        <dbReference type="EMBL" id="OIN58331.1"/>
    </source>
</evidence>
<feature type="domain" description="Protein FecR C-terminal" evidence="3">
    <location>
        <begin position="263"/>
        <end position="323"/>
    </location>
</feature>
<dbReference type="InterPro" id="IPR032508">
    <property type="entry name" value="FecR_C"/>
</dbReference>
<keyword evidence="1" id="KW-0472">Membrane</keyword>
<dbReference type="Gene3D" id="2.60.120.1440">
    <property type="match status" value="1"/>
</dbReference>
<keyword evidence="5" id="KW-1185">Reference proteome</keyword>
<dbReference type="InterPro" id="IPR012373">
    <property type="entry name" value="Ferrdict_sens_TM"/>
</dbReference>
<dbReference type="Pfam" id="PF16344">
    <property type="entry name" value="FecR_C"/>
    <property type="match status" value="1"/>
</dbReference>
<reference evidence="4 5" key="1">
    <citation type="submission" date="2016-10" db="EMBL/GenBank/DDBJ databases">
        <title>Arsenicibacter rosenii gen. nov., sp. nov., an efficient arsenic-methylating bacterium isolated from an arsenic-contaminated paddy soil.</title>
        <authorList>
            <person name="Huang K."/>
        </authorList>
    </citation>
    <scope>NUCLEOTIDE SEQUENCE [LARGE SCALE GENOMIC DNA]</scope>
    <source>
        <strain evidence="4 5">SM-1</strain>
    </source>
</reference>
<evidence type="ECO:0000256" key="1">
    <source>
        <dbReference type="SAM" id="Phobius"/>
    </source>
</evidence>
<name>A0A1S2VHV2_9BACT</name>
<dbReference type="InterPro" id="IPR006860">
    <property type="entry name" value="FecR"/>
</dbReference>
<accession>A0A1S2VHV2</accession>
<organism evidence="4 5">
    <name type="scientific">Arsenicibacter rosenii</name>
    <dbReference type="NCBI Taxonomy" id="1750698"/>
    <lineage>
        <taxon>Bacteria</taxon>
        <taxon>Pseudomonadati</taxon>
        <taxon>Bacteroidota</taxon>
        <taxon>Cytophagia</taxon>
        <taxon>Cytophagales</taxon>
        <taxon>Spirosomataceae</taxon>
        <taxon>Arsenicibacter</taxon>
    </lineage>
</organism>
<evidence type="ECO:0000313" key="5">
    <source>
        <dbReference type="Proteomes" id="UP000181790"/>
    </source>
</evidence>
<dbReference type="PANTHER" id="PTHR30273">
    <property type="entry name" value="PERIPLASMIC SIGNAL SENSOR AND SIGMA FACTOR ACTIVATOR FECR-RELATED"/>
    <property type="match status" value="1"/>
</dbReference>
<keyword evidence="1" id="KW-0812">Transmembrane</keyword>
<comment type="caution">
    <text evidence="4">The sequence shown here is derived from an EMBL/GenBank/DDBJ whole genome shotgun (WGS) entry which is preliminary data.</text>
</comment>
<dbReference type="PIRSF" id="PIRSF018266">
    <property type="entry name" value="FecR"/>
    <property type="match status" value="1"/>
</dbReference>
<dbReference type="GO" id="GO:0016989">
    <property type="term" value="F:sigma factor antagonist activity"/>
    <property type="evidence" value="ECO:0007669"/>
    <property type="project" value="TreeGrafter"/>
</dbReference>
<evidence type="ECO:0000259" key="3">
    <source>
        <dbReference type="Pfam" id="PF16344"/>
    </source>
</evidence>
<dbReference type="EMBL" id="MORL01000007">
    <property type="protein sequence ID" value="OIN58331.1"/>
    <property type="molecule type" value="Genomic_DNA"/>
</dbReference>
<keyword evidence="1" id="KW-1133">Transmembrane helix</keyword>
<proteinExistence type="predicted"/>
<dbReference type="RefSeq" id="WP_071504002.1">
    <property type="nucleotide sequence ID" value="NZ_MORL01000007.1"/>
</dbReference>
<dbReference type="Gene3D" id="3.55.50.30">
    <property type="match status" value="1"/>
</dbReference>
<dbReference type="Proteomes" id="UP000181790">
    <property type="component" value="Unassembled WGS sequence"/>
</dbReference>
<feature type="domain" description="FecR protein" evidence="2">
    <location>
        <begin position="123"/>
        <end position="218"/>
    </location>
</feature>
<gene>
    <name evidence="4" type="ORF">BLX24_15160</name>
</gene>
<dbReference type="PANTHER" id="PTHR30273:SF2">
    <property type="entry name" value="PROTEIN FECR"/>
    <property type="match status" value="1"/>
</dbReference>
<evidence type="ECO:0000259" key="2">
    <source>
        <dbReference type="Pfam" id="PF04773"/>
    </source>
</evidence>
<protein>
    <submittedName>
        <fullName evidence="4">Uncharacterized protein</fullName>
    </submittedName>
</protein>
<dbReference type="AlphaFoldDB" id="A0A1S2VHV2"/>
<dbReference type="Pfam" id="PF04773">
    <property type="entry name" value="FecR"/>
    <property type="match status" value="1"/>
</dbReference>
<feature type="transmembrane region" description="Helical" evidence="1">
    <location>
        <begin position="95"/>
        <end position="116"/>
    </location>
</feature>